<organism evidence="2 3">
    <name type="scientific">Lactuca virosa</name>
    <dbReference type="NCBI Taxonomy" id="75947"/>
    <lineage>
        <taxon>Eukaryota</taxon>
        <taxon>Viridiplantae</taxon>
        <taxon>Streptophyta</taxon>
        <taxon>Embryophyta</taxon>
        <taxon>Tracheophyta</taxon>
        <taxon>Spermatophyta</taxon>
        <taxon>Magnoliopsida</taxon>
        <taxon>eudicotyledons</taxon>
        <taxon>Gunneridae</taxon>
        <taxon>Pentapetalae</taxon>
        <taxon>asterids</taxon>
        <taxon>campanulids</taxon>
        <taxon>Asterales</taxon>
        <taxon>Asteraceae</taxon>
        <taxon>Cichorioideae</taxon>
        <taxon>Cichorieae</taxon>
        <taxon>Lactucinae</taxon>
        <taxon>Lactuca</taxon>
    </lineage>
</organism>
<gene>
    <name evidence="2" type="ORF">LVIROSA_LOCUS32548</name>
</gene>
<proteinExistence type="predicted"/>
<keyword evidence="3" id="KW-1185">Reference proteome</keyword>
<evidence type="ECO:0000313" key="3">
    <source>
        <dbReference type="Proteomes" id="UP001157418"/>
    </source>
</evidence>
<dbReference type="EMBL" id="CAKMRJ010005523">
    <property type="protein sequence ID" value="CAH1446894.1"/>
    <property type="molecule type" value="Genomic_DNA"/>
</dbReference>
<comment type="caution">
    <text evidence="2">The sequence shown here is derived from an EMBL/GenBank/DDBJ whole genome shotgun (WGS) entry which is preliminary data.</text>
</comment>
<accession>A0AAU9P9N8</accession>
<dbReference type="AlphaFoldDB" id="A0AAU9P9N8"/>
<feature type="region of interest" description="Disordered" evidence="1">
    <location>
        <begin position="1"/>
        <end position="23"/>
    </location>
</feature>
<sequence>MKQPRGGGSSDETQQQPFRPIFPRAQHQSWRSFIGYTRCPKTGLLRRCRQQANRWKDGGEYSGKWRSRLHRKTTTVVVTPASSSLYGDCGFILDFVGDRSDGGASNGIRRWCG</sequence>
<evidence type="ECO:0000256" key="1">
    <source>
        <dbReference type="SAM" id="MobiDB-lite"/>
    </source>
</evidence>
<reference evidence="2 3" key="1">
    <citation type="submission" date="2022-01" db="EMBL/GenBank/DDBJ databases">
        <authorList>
            <person name="Xiong W."/>
            <person name="Schranz E."/>
        </authorList>
    </citation>
    <scope>NUCLEOTIDE SEQUENCE [LARGE SCALE GENOMIC DNA]</scope>
</reference>
<dbReference type="Proteomes" id="UP001157418">
    <property type="component" value="Unassembled WGS sequence"/>
</dbReference>
<evidence type="ECO:0000313" key="2">
    <source>
        <dbReference type="EMBL" id="CAH1446894.1"/>
    </source>
</evidence>
<protein>
    <submittedName>
        <fullName evidence="2">Uncharacterized protein</fullName>
    </submittedName>
</protein>
<name>A0AAU9P9N8_9ASTR</name>